<organism evidence="1 2">
    <name type="scientific">Melastoma candidum</name>
    <dbReference type="NCBI Taxonomy" id="119954"/>
    <lineage>
        <taxon>Eukaryota</taxon>
        <taxon>Viridiplantae</taxon>
        <taxon>Streptophyta</taxon>
        <taxon>Embryophyta</taxon>
        <taxon>Tracheophyta</taxon>
        <taxon>Spermatophyta</taxon>
        <taxon>Magnoliopsida</taxon>
        <taxon>eudicotyledons</taxon>
        <taxon>Gunneridae</taxon>
        <taxon>Pentapetalae</taxon>
        <taxon>rosids</taxon>
        <taxon>malvids</taxon>
        <taxon>Myrtales</taxon>
        <taxon>Melastomataceae</taxon>
        <taxon>Melastomatoideae</taxon>
        <taxon>Melastomateae</taxon>
        <taxon>Melastoma</taxon>
    </lineage>
</organism>
<gene>
    <name evidence="1" type="ORF">MLD38_010026</name>
</gene>
<dbReference type="Proteomes" id="UP001057402">
    <property type="component" value="Chromosome 4"/>
</dbReference>
<keyword evidence="2" id="KW-1185">Reference proteome</keyword>
<name>A0ACB9QZ27_9MYRT</name>
<evidence type="ECO:0000313" key="1">
    <source>
        <dbReference type="EMBL" id="KAI4371705.1"/>
    </source>
</evidence>
<protein>
    <submittedName>
        <fullName evidence="1">Uncharacterized protein</fullName>
    </submittedName>
</protein>
<sequence length="1142" mass="125028">MAKRGYKLQEFVAHSSNVNCLRIGKKACRLFLTGGDDFMVNLWAIGKPNSLMSLCGHTSPVESVAFDATEVLVLGGASSGIIKLWDLEEAKLVRGLTGHRSNCTAVEFHPFGEFFASGSTDTNLKIWDIRKKGCIHTYKGHTRGISTIKFTPDGRWVVSGGCDSIVKIWDLTAGKLLHDFKYHENHIRTIQFHPLEFLMATGSADRTVKYWDLETFELIGSSRPEGSGVQAVTFHPDGRTLFCGLEDSLKVYSWEPVVCHDTVDMGWSSLGDLCIHEGKLVGCSYYQNSVSVWAADTTLIEPFVKGSTGHLVDLPVSHSPSIVESGVRCTSSNYDAKEIKNIYVDTSDGKPVSLQLAGSVNSSRLPLLSDLKDNRNLSAQSPRQDPVTASPEKSNGNSKSLVVPFVVTPDNLEERDTPPALKDPVSFSRTKPGMLLRPANSRKPSGTKYSVDRLTVHIESPEFSCTNSTSDHYSGQNLEQRDTLESTARQSSGGRHSIEIESRPITPIEIPKAEKKPISESVVTPQVAGRESSKEKIPSLMNISENMRPVTMTKVEKGDEPVAQSRESDTLKIVRGVAVMTGRTRTLVEKFEKRERSNIVEEQGVNTSFPSTSDTSHASRVDSMERKDNYISYVSHGVGTPSCTSTTLDRVPPATAVPLAESSRRKDESPITPSMDNTPVSRADAMERKGNSSDSESHQVSTPSHMPGTLNKAPLAGSARRKDGSTISPTMDSTSASRADTMERKGNSSGAESHQASARTFMPGTSEKASLTGISRRKDGSTIAPTTDNTRVSRADAMERKGNLSSTECHRVNVSSRTSMTMETVTALPVSGISRRKDGSTITPTTDNTPVSRADAKERKGNLSSTESQRVNVSSCLSMTVEPVTSLPLAESYKRRGRLPTNVQPLVVVHDTPHVAPSLNEKLVHEVKVMDEREPTCTVDRPSNMPRITSTEFVKSNEPQVSGRMESGSETSADVIEVLMQSHEVFLSTMRSRLTKLQAVFHFWERKDIKGAIHALKRLADHSVQADVISVLTEKLEILNLDLFSCLVPLLVGLLDSKIERHAVLSMEMLMKLVAVFGPVVRSTISACPPVGVDLHAEERLECCNHCWIQLQKTQKILPLLVRRGGLLAKSAQELNLILQQS</sequence>
<dbReference type="EMBL" id="CM042883">
    <property type="protein sequence ID" value="KAI4371705.1"/>
    <property type="molecule type" value="Genomic_DNA"/>
</dbReference>
<proteinExistence type="predicted"/>
<accession>A0ACB9QZ27</accession>
<reference evidence="2" key="1">
    <citation type="journal article" date="2023" name="Front. Plant Sci.">
        <title>Chromosomal-level genome assembly of Melastoma candidum provides insights into trichome evolution.</title>
        <authorList>
            <person name="Zhong Y."/>
            <person name="Wu W."/>
            <person name="Sun C."/>
            <person name="Zou P."/>
            <person name="Liu Y."/>
            <person name="Dai S."/>
            <person name="Zhou R."/>
        </authorList>
    </citation>
    <scope>NUCLEOTIDE SEQUENCE [LARGE SCALE GENOMIC DNA]</scope>
</reference>
<comment type="caution">
    <text evidence="1">The sequence shown here is derived from an EMBL/GenBank/DDBJ whole genome shotgun (WGS) entry which is preliminary data.</text>
</comment>
<evidence type="ECO:0000313" key="2">
    <source>
        <dbReference type="Proteomes" id="UP001057402"/>
    </source>
</evidence>